<reference evidence="2 7" key="1">
    <citation type="journal article" date="2014" name="BMC Genomics">
        <title>Nucleomorph and plastid genome sequences of the chlorarachniophyte Lotharella oceanica: convergent reductive evolution and frequent recombination in nucleomorph-bearing algae.</title>
        <authorList>
            <person name="Tanifuji G."/>
            <person name="Onodera N.T."/>
            <person name="Brown M.W."/>
            <person name="Curtis B.A."/>
            <person name="Roger A.J."/>
            <person name="Ka-Shu Wong G."/>
            <person name="Melkonian M."/>
            <person name="Archibald J.M."/>
        </authorList>
    </citation>
    <scope>NUCLEOTIDE SEQUENCE [LARGE SCALE GENOMIC DNA]</scope>
    <source>
        <strain evidence="2 7">CCMP622</strain>
    </source>
</reference>
<feature type="transmembrane region" description="Helical" evidence="1">
    <location>
        <begin position="44"/>
        <end position="59"/>
    </location>
</feature>
<keyword evidence="2" id="KW-0542">Nucleomorph</keyword>
<evidence type="ECO:0000313" key="4">
    <source>
        <dbReference type="EMBL" id="AIB09563.1"/>
    </source>
</evidence>
<protein>
    <submittedName>
        <fullName evidence="2">Uncharacterized protein</fullName>
    </submittedName>
</protein>
<evidence type="ECO:0000313" key="3">
    <source>
        <dbReference type="EMBL" id="AIB09559.1"/>
    </source>
</evidence>
<evidence type="ECO:0000256" key="1">
    <source>
        <dbReference type="SAM" id="Phobius"/>
    </source>
</evidence>
<feature type="transmembrane region" description="Helical" evidence="1">
    <location>
        <begin position="20"/>
        <end position="38"/>
    </location>
</feature>
<evidence type="ECO:0000313" key="6">
    <source>
        <dbReference type="EMBL" id="AIB09571.1"/>
    </source>
</evidence>
<accession>A0A060DAL1</accession>
<evidence type="ECO:0000313" key="5">
    <source>
        <dbReference type="EMBL" id="AIB09567.1"/>
    </source>
</evidence>
<name>A0A060DAL1_9EUKA</name>
<dbReference type="EMBL" id="CP006627">
    <property type="protein sequence ID" value="AIB09563.1"/>
    <property type="molecule type" value="Genomic_DNA"/>
</dbReference>
<evidence type="ECO:0000313" key="2">
    <source>
        <dbReference type="EMBL" id="AIB09555.1"/>
    </source>
</evidence>
<dbReference type="EMBL" id="CP006627">
    <property type="protein sequence ID" value="AIB09559.1"/>
    <property type="molecule type" value="Genomic_DNA"/>
</dbReference>
<sequence length="68" mass="8060">MYKYDLILYQCGSRKGYLEMVPLGCLLVLVIAILDVFFSMRVEIILIIYLNYLSLEYLLRRNNIKKHG</sequence>
<proteinExistence type="predicted"/>
<dbReference type="AlphaFoldDB" id="A0A060DAL1"/>
<keyword evidence="1" id="KW-1133">Transmembrane helix</keyword>
<keyword evidence="1" id="KW-0812">Transmembrane</keyword>
<dbReference type="EMBL" id="CP006627">
    <property type="protein sequence ID" value="AIB09555.1"/>
    <property type="molecule type" value="Genomic_DNA"/>
</dbReference>
<dbReference type="Proteomes" id="UP000243670">
    <property type="component" value="Nucleomorph 1"/>
</dbReference>
<geneLocation type="nucleomorph" evidence="2"/>
<keyword evidence="1" id="KW-0472">Membrane</keyword>
<gene>
    <name evidence="2" type="ORF">M951_chr169</name>
    <name evidence="3" type="ORF">M951_chr174</name>
    <name evidence="4" type="ORF">M951_chr179</name>
    <name evidence="5" type="ORF">M951_chr184</name>
    <name evidence="6" type="ORF">M951_chr189</name>
</gene>
<organism evidence="2 7">
    <name type="scientific">Lotharella oceanica</name>
    <dbReference type="NCBI Taxonomy" id="641309"/>
    <lineage>
        <taxon>Eukaryota</taxon>
        <taxon>Sar</taxon>
        <taxon>Rhizaria</taxon>
        <taxon>Cercozoa</taxon>
        <taxon>Chlorarachniophyceae</taxon>
        <taxon>Lotharella</taxon>
    </lineage>
</organism>
<dbReference type="EMBL" id="CP006627">
    <property type="protein sequence ID" value="AIB09567.1"/>
    <property type="molecule type" value="Genomic_DNA"/>
</dbReference>
<evidence type="ECO:0000313" key="7">
    <source>
        <dbReference type="Proteomes" id="UP000243670"/>
    </source>
</evidence>
<dbReference type="EMBL" id="CP006627">
    <property type="protein sequence ID" value="AIB09571.1"/>
    <property type="molecule type" value="Genomic_DNA"/>
</dbReference>